<accession>A0ABR5AM67</accession>
<dbReference type="RefSeq" id="WP_041045443.1">
    <property type="nucleotide sequence ID" value="NZ_JXAK01000003.1"/>
</dbReference>
<comment type="caution">
    <text evidence="1">The sequence shown here is derived from an EMBL/GenBank/DDBJ whole genome shotgun (WGS) entry which is preliminary data.</text>
</comment>
<dbReference type="EMBL" id="JXAK01000003">
    <property type="protein sequence ID" value="KIL42120.1"/>
    <property type="molecule type" value="Genomic_DNA"/>
</dbReference>
<evidence type="ECO:0000313" key="1">
    <source>
        <dbReference type="EMBL" id="KIL42120.1"/>
    </source>
</evidence>
<sequence>MNIRIDTADMSYSKQDGYLGHVEFAAEGHPHAYEITLQSKNANDWAYSLNFARESGEEAHIEAVEAALEEDDELFDELVQAAMSRLER</sequence>
<protein>
    <submittedName>
        <fullName evidence="1">Uncharacterized protein</fullName>
    </submittedName>
</protein>
<reference evidence="1 2" key="1">
    <citation type="submission" date="2014-12" db="EMBL/GenBank/DDBJ databases">
        <title>Draft genome sequence of Paenibacillus kamchatkensis strain B-2647.</title>
        <authorList>
            <person name="Karlyshev A.V."/>
            <person name="Kudryashova E.B."/>
        </authorList>
    </citation>
    <scope>NUCLEOTIDE SEQUENCE [LARGE SCALE GENOMIC DNA]</scope>
    <source>
        <strain evidence="1 2">VKM B-2647</strain>
    </source>
</reference>
<name>A0ABR5AM67_9BACL</name>
<organism evidence="1 2">
    <name type="scientific">Gordoniibacillus kamchatkensis</name>
    <dbReference type="NCBI Taxonomy" id="1590651"/>
    <lineage>
        <taxon>Bacteria</taxon>
        <taxon>Bacillati</taxon>
        <taxon>Bacillota</taxon>
        <taxon>Bacilli</taxon>
        <taxon>Bacillales</taxon>
        <taxon>Paenibacillaceae</taxon>
        <taxon>Gordoniibacillus</taxon>
    </lineage>
</organism>
<proteinExistence type="predicted"/>
<dbReference type="Proteomes" id="UP000031967">
    <property type="component" value="Unassembled WGS sequence"/>
</dbReference>
<gene>
    <name evidence="1" type="ORF">SD70_02785</name>
</gene>
<evidence type="ECO:0000313" key="2">
    <source>
        <dbReference type="Proteomes" id="UP000031967"/>
    </source>
</evidence>
<keyword evidence="2" id="KW-1185">Reference proteome</keyword>